<dbReference type="RefSeq" id="WP_317720314.1">
    <property type="nucleotide sequence ID" value="NZ_CP137539.1"/>
</dbReference>
<dbReference type="Proteomes" id="UP001304429">
    <property type="component" value="Chromosome"/>
</dbReference>
<evidence type="ECO:0000259" key="2">
    <source>
        <dbReference type="Pfam" id="PF22879"/>
    </source>
</evidence>
<dbReference type="AlphaFoldDB" id="A0AAX4FGB7"/>
<feature type="domain" description="Abortive phage infection protein C-terminal" evidence="1">
    <location>
        <begin position="248"/>
        <end position="550"/>
    </location>
</feature>
<dbReference type="EMBL" id="CP137539">
    <property type="protein sequence ID" value="WOP55684.1"/>
    <property type="molecule type" value="Genomic_DNA"/>
</dbReference>
<dbReference type="InterPro" id="IPR055101">
    <property type="entry name" value="AIPR_N"/>
</dbReference>
<evidence type="ECO:0000313" key="4">
    <source>
        <dbReference type="Proteomes" id="UP001304429"/>
    </source>
</evidence>
<dbReference type="Pfam" id="PF22879">
    <property type="entry name" value="AIPR_N"/>
    <property type="match status" value="1"/>
</dbReference>
<feature type="domain" description="Abortive infection phage resistance protein N-terminal" evidence="2">
    <location>
        <begin position="34"/>
        <end position="188"/>
    </location>
</feature>
<sequence length="686" mass="76327">MSHMDEETSSYRHALLGEIGEESAAGMGYTSTRFVDRACSVLERGEEFTEFNVCRISGKVSRGWPVLLDAYSFSASDGVLNLIVSAFSGAEEPEPLLTEEIKRTVAAAFRFLEGSVHESLADSWDESHDAHAVCNEVFSFATGGEMTKACIYLISDRPLGKLIGKMPDLALGTQRVDLHLWDIARLARMEASSRGREEITIDFEGDYGEGIPALPAGLDSSSRYESFMCVIPGSILASLYDRFGGKILEQNVRAFLGDNRKVNKGIRDTLRKEPEMFFAFNNGLTVTVSELETRASELGGTEITKATGLQIVNGGQTTASLYWASKAGADLSKVRVQMKLSRLPEDGFEDAVHNIARFANAQNAVSASDLFAGHPYFKRLEGISRGTLAPPAKSGEGNTYWYFERTSGSYKVELKRKKTLEAKLWQMLNPKKQILTKTDVARFESTFDGLPHVVGSGAQKNIAAFGKGIVHQWAVDPTEFDTSYFQRLVGRAILTRAVDADIPAQSWYPGSIVRPLTSYTLALMSSRMHALGIQPAYDKIWRAQRAPDTFMHEAMRVAALVLPLLMEIPEAQVRNRLVTEWVKREACWVRVEASEISLAPEFLATCSTSEGRHGEKPLSWKDRAHLLWRDGAWSRLHAWESREQKLTPGERELVEWAALASEFNPKGFRLEKLQESMKHAIQEGFV</sequence>
<organism evidence="3 4">
    <name type="scientific">Xanthomonas euvesicatoria</name>
    <dbReference type="NCBI Taxonomy" id="456327"/>
    <lineage>
        <taxon>Bacteria</taxon>
        <taxon>Pseudomonadati</taxon>
        <taxon>Pseudomonadota</taxon>
        <taxon>Gammaproteobacteria</taxon>
        <taxon>Lysobacterales</taxon>
        <taxon>Lysobacteraceae</taxon>
        <taxon>Xanthomonas</taxon>
    </lineage>
</organism>
<name>A0AAX4FGB7_XANEU</name>
<gene>
    <name evidence="3" type="ORF">R5577_15720</name>
</gene>
<dbReference type="Pfam" id="PF10592">
    <property type="entry name" value="AIPR"/>
    <property type="match status" value="1"/>
</dbReference>
<evidence type="ECO:0000259" key="1">
    <source>
        <dbReference type="Pfam" id="PF10592"/>
    </source>
</evidence>
<reference evidence="3" key="1">
    <citation type="submission" date="2023-10" db="EMBL/GenBank/DDBJ databases">
        <title>Comparative Genomic Analysis of Tomato Bacterial Spot Xanthomonads Reveals A New Lineage of Xanthomonas euvesicatoria.</title>
        <authorList>
            <person name="Huang C.-J."/>
            <person name="Wu T.-L."/>
            <person name="Wu Y.-L."/>
            <person name="Wang R.-S."/>
            <person name="Lin Y.-C."/>
        </authorList>
    </citation>
    <scope>NUCLEOTIDE SEQUENCE</scope>
    <source>
        <strain evidence="3">T0319-01</strain>
    </source>
</reference>
<dbReference type="InterPro" id="IPR018891">
    <property type="entry name" value="AIPR_C"/>
</dbReference>
<accession>A0AAX4FGB7</accession>
<proteinExistence type="predicted"/>
<evidence type="ECO:0000313" key="3">
    <source>
        <dbReference type="EMBL" id="WOP55684.1"/>
    </source>
</evidence>
<protein>
    <submittedName>
        <fullName evidence="3">AIPR family protein</fullName>
    </submittedName>
</protein>